<gene>
    <name evidence="10" type="ORF">EDD69_10678</name>
</gene>
<dbReference type="AlphaFoldDB" id="A0A4V2QA98"/>
<keyword evidence="5 7" id="KW-1133">Transmembrane helix</keyword>
<dbReference type="Proteomes" id="UP000295658">
    <property type="component" value="Unassembled WGS sequence"/>
</dbReference>
<dbReference type="InterPro" id="IPR027470">
    <property type="entry name" value="Cation_efflux_CTD"/>
</dbReference>
<dbReference type="SUPFAM" id="SSF160240">
    <property type="entry name" value="Cation efflux protein cytoplasmic domain-like"/>
    <property type="match status" value="1"/>
</dbReference>
<comment type="similarity">
    <text evidence="2">Belongs to the cation diffusion facilitator (CDF) transporter (TC 2.A.4) family.</text>
</comment>
<feature type="domain" description="Cation efflux protein transmembrane" evidence="8">
    <location>
        <begin position="11"/>
        <end position="202"/>
    </location>
</feature>
<evidence type="ECO:0000256" key="5">
    <source>
        <dbReference type="ARBA" id="ARBA00022989"/>
    </source>
</evidence>
<accession>A0A4V2QA98</accession>
<evidence type="ECO:0000256" key="7">
    <source>
        <dbReference type="SAM" id="Phobius"/>
    </source>
</evidence>
<dbReference type="InterPro" id="IPR027469">
    <property type="entry name" value="Cation_efflux_TMD_sf"/>
</dbReference>
<dbReference type="PANTHER" id="PTHR43840:SF50">
    <property type="entry name" value="MANGANESE EFFLUX SYSTEM PROTEIN MNES"/>
    <property type="match status" value="1"/>
</dbReference>
<evidence type="ECO:0000259" key="8">
    <source>
        <dbReference type="Pfam" id="PF01545"/>
    </source>
</evidence>
<dbReference type="PANTHER" id="PTHR43840">
    <property type="entry name" value="MITOCHONDRIAL METAL TRANSPORTER 1-RELATED"/>
    <property type="match status" value="1"/>
</dbReference>
<dbReference type="Gene3D" id="3.30.70.1350">
    <property type="entry name" value="Cation efflux protein, cytoplasmic domain"/>
    <property type="match status" value="1"/>
</dbReference>
<feature type="transmembrane region" description="Helical" evidence="7">
    <location>
        <begin position="113"/>
        <end position="131"/>
    </location>
</feature>
<feature type="transmembrane region" description="Helical" evidence="7">
    <location>
        <begin position="43"/>
        <end position="60"/>
    </location>
</feature>
<feature type="transmembrane region" description="Helical" evidence="7">
    <location>
        <begin position="81"/>
        <end position="101"/>
    </location>
</feature>
<evidence type="ECO:0000256" key="2">
    <source>
        <dbReference type="ARBA" id="ARBA00008114"/>
    </source>
</evidence>
<dbReference type="Pfam" id="PF16916">
    <property type="entry name" value="ZT_dimer"/>
    <property type="match status" value="1"/>
</dbReference>
<dbReference type="GO" id="GO:0008324">
    <property type="term" value="F:monoatomic cation transmembrane transporter activity"/>
    <property type="evidence" value="ECO:0007669"/>
    <property type="project" value="InterPro"/>
</dbReference>
<evidence type="ECO:0000256" key="1">
    <source>
        <dbReference type="ARBA" id="ARBA00004141"/>
    </source>
</evidence>
<keyword evidence="6 7" id="KW-0472">Membrane</keyword>
<comment type="subcellular location">
    <subcellularLocation>
        <location evidence="1">Membrane</location>
        <topology evidence="1">Multi-pass membrane protein</topology>
    </subcellularLocation>
</comment>
<dbReference type="InterPro" id="IPR050291">
    <property type="entry name" value="CDF_Transporter"/>
</dbReference>
<dbReference type="FunFam" id="1.20.1510.10:FF:000006">
    <property type="entry name" value="Divalent cation efflux transporter"/>
    <property type="match status" value="1"/>
</dbReference>
<organism evidence="10 11">
    <name type="scientific">Thermolongibacillus altinsuensis</name>
    <dbReference type="NCBI Taxonomy" id="575256"/>
    <lineage>
        <taxon>Bacteria</taxon>
        <taxon>Bacillati</taxon>
        <taxon>Bacillota</taxon>
        <taxon>Bacilli</taxon>
        <taxon>Bacillales</taxon>
        <taxon>Anoxybacillaceae</taxon>
        <taxon>Thermolongibacillus</taxon>
    </lineage>
</organism>
<feature type="transmembrane region" description="Helical" evidence="7">
    <location>
        <begin position="152"/>
        <end position="172"/>
    </location>
</feature>
<dbReference type="NCBIfam" id="TIGR01297">
    <property type="entry name" value="CDF"/>
    <property type="match status" value="1"/>
</dbReference>
<sequence length="291" mass="32241">MKQMKPEVGAWVSIGSYFVLSSVKLSVGYWTNSQALKADGLNNFTDIISSIAILIGLLIAKKPRDENHPYGHSRAEHISSLLAAFIMMTIGMEVLMDAALALKSDKKMVPDAIAAWTAFFAACFMFFVYLFNKKLAERTNSQAIAAAAKDHLSDALVSIGTVIGIMGTHIGVIWLDSLTALIVGLIICKTAWDIFKEASYTLTDGFDEEKLRQYKQEISEIPGVEQVTDVKARMLGNEVILDVTIQVSPYLNVVKSHEIADCIEVFMQEKHDVTKTHVHIEPYSTLDEKTH</sequence>
<protein>
    <submittedName>
        <fullName evidence="10">Cation diffusion facilitator family transporter</fullName>
    </submittedName>
</protein>
<feature type="transmembrane region" description="Helical" evidence="7">
    <location>
        <begin position="12"/>
        <end position="31"/>
    </location>
</feature>
<evidence type="ECO:0000256" key="4">
    <source>
        <dbReference type="ARBA" id="ARBA00022692"/>
    </source>
</evidence>
<keyword evidence="4 7" id="KW-0812">Transmembrane</keyword>
<evidence type="ECO:0000256" key="6">
    <source>
        <dbReference type="ARBA" id="ARBA00023136"/>
    </source>
</evidence>
<dbReference type="GO" id="GO:0016020">
    <property type="term" value="C:membrane"/>
    <property type="evidence" value="ECO:0007669"/>
    <property type="project" value="UniProtKB-SubCell"/>
</dbReference>
<dbReference type="SUPFAM" id="SSF161111">
    <property type="entry name" value="Cation efflux protein transmembrane domain-like"/>
    <property type="match status" value="1"/>
</dbReference>
<dbReference type="OrthoDB" id="9806522at2"/>
<name>A0A4V2QA98_9BACL</name>
<comment type="caution">
    <text evidence="10">The sequence shown here is derived from an EMBL/GenBank/DDBJ whole genome shotgun (WGS) entry which is preliminary data.</text>
</comment>
<evidence type="ECO:0000256" key="3">
    <source>
        <dbReference type="ARBA" id="ARBA00022448"/>
    </source>
</evidence>
<dbReference type="RefSeq" id="WP_132948279.1">
    <property type="nucleotide sequence ID" value="NZ_SLUL01000006.1"/>
</dbReference>
<dbReference type="InterPro" id="IPR058533">
    <property type="entry name" value="Cation_efflux_TM"/>
</dbReference>
<reference evidence="10 11" key="1">
    <citation type="submission" date="2019-03" db="EMBL/GenBank/DDBJ databases">
        <title>Genomic Encyclopedia of Type Strains, Phase IV (KMG-IV): sequencing the most valuable type-strain genomes for metagenomic binning, comparative biology and taxonomic classification.</title>
        <authorList>
            <person name="Goeker M."/>
        </authorList>
    </citation>
    <scope>NUCLEOTIDE SEQUENCE [LARGE SCALE GENOMIC DNA]</scope>
    <source>
        <strain evidence="10 11">DSM 24979</strain>
    </source>
</reference>
<evidence type="ECO:0000313" key="11">
    <source>
        <dbReference type="Proteomes" id="UP000295658"/>
    </source>
</evidence>
<evidence type="ECO:0000313" key="10">
    <source>
        <dbReference type="EMBL" id="TCL49726.1"/>
    </source>
</evidence>
<proteinExistence type="inferred from homology"/>
<dbReference type="EMBL" id="SLUL01000006">
    <property type="protein sequence ID" value="TCL49726.1"/>
    <property type="molecule type" value="Genomic_DNA"/>
</dbReference>
<keyword evidence="3" id="KW-0813">Transport</keyword>
<evidence type="ECO:0000259" key="9">
    <source>
        <dbReference type="Pfam" id="PF16916"/>
    </source>
</evidence>
<feature type="domain" description="Cation efflux protein cytoplasmic" evidence="9">
    <location>
        <begin position="207"/>
        <end position="283"/>
    </location>
</feature>
<dbReference type="Gene3D" id="1.20.1510.10">
    <property type="entry name" value="Cation efflux protein transmembrane domain"/>
    <property type="match status" value="1"/>
</dbReference>
<dbReference type="InterPro" id="IPR002524">
    <property type="entry name" value="Cation_efflux"/>
</dbReference>
<keyword evidence="11" id="KW-1185">Reference proteome</keyword>
<dbReference type="Pfam" id="PF01545">
    <property type="entry name" value="Cation_efflux"/>
    <property type="match status" value="1"/>
</dbReference>
<dbReference type="InterPro" id="IPR036837">
    <property type="entry name" value="Cation_efflux_CTD_sf"/>
</dbReference>